<dbReference type="InterPro" id="IPR023214">
    <property type="entry name" value="HAD_sf"/>
</dbReference>
<dbReference type="Pfam" id="PF00702">
    <property type="entry name" value="Hydrolase"/>
    <property type="match status" value="1"/>
</dbReference>
<evidence type="ECO:0000256" key="2">
    <source>
        <dbReference type="ARBA" id="ARBA00022801"/>
    </source>
</evidence>
<feature type="region of interest" description="Disordered" evidence="3">
    <location>
        <begin position="46"/>
        <end position="65"/>
    </location>
</feature>
<dbReference type="Gene3D" id="1.10.150.240">
    <property type="entry name" value="Putative phosphatase, domain 2"/>
    <property type="match status" value="1"/>
</dbReference>
<dbReference type="OrthoDB" id="40579at2759"/>
<dbReference type="Proteomes" id="UP000218209">
    <property type="component" value="Unassembled WGS sequence"/>
</dbReference>
<dbReference type="SUPFAM" id="SSF56784">
    <property type="entry name" value="HAD-like"/>
    <property type="match status" value="1"/>
</dbReference>
<dbReference type="InterPro" id="IPR036412">
    <property type="entry name" value="HAD-like_sf"/>
</dbReference>
<dbReference type="EMBL" id="KV918814">
    <property type="protein sequence ID" value="OSX78380.1"/>
    <property type="molecule type" value="Genomic_DNA"/>
</dbReference>
<evidence type="ECO:0000256" key="3">
    <source>
        <dbReference type="SAM" id="MobiDB-lite"/>
    </source>
</evidence>
<dbReference type="AlphaFoldDB" id="A0A1X6PCA9"/>
<keyword evidence="2" id="KW-0378">Hydrolase</keyword>
<keyword evidence="5" id="KW-1185">Reference proteome</keyword>
<accession>A0A1X6PCA9</accession>
<dbReference type="SFLD" id="SFLDS00003">
    <property type="entry name" value="Haloacid_Dehalogenase"/>
    <property type="match status" value="1"/>
</dbReference>
<proteinExistence type="predicted"/>
<protein>
    <submittedName>
        <fullName evidence="4">Uncharacterized protein</fullName>
    </submittedName>
</protein>
<evidence type="ECO:0000256" key="1">
    <source>
        <dbReference type="ARBA" id="ARBA00022723"/>
    </source>
</evidence>
<organism evidence="4 5">
    <name type="scientific">Porphyra umbilicalis</name>
    <name type="common">Purple laver</name>
    <name type="synonym">Red alga</name>
    <dbReference type="NCBI Taxonomy" id="2786"/>
    <lineage>
        <taxon>Eukaryota</taxon>
        <taxon>Rhodophyta</taxon>
        <taxon>Bangiophyceae</taxon>
        <taxon>Bangiales</taxon>
        <taxon>Bangiaceae</taxon>
        <taxon>Porphyra</taxon>
    </lineage>
</organism>
<dbReference type="SFLD" id="SFLDG01129">
    <property type="entry name" value="C1.5:_HAD__Beta-PGM__Phosphata"/>
    <property type="match status" value="1"/>
</dbReference>
<dbReference type="Gene3D" id="3.40.50.1000">
    <property type="entry name" value="HAD superfamily/HAD-like"/>
    <property type="match status" value="1"/>
</dbReference>
<dbReference type="InterPro" id="IPR006439">
    <property type="entry name" value="HAD-SF_hydro_IA"/>
</dbReference>
<dbReference type="FunFam" id="3.40.50.1000:FF:000036">
    <property type="entry name" value="HAD family hydrolase"/>
    <property type="match status" value="1"/>
</dbReference>
<dbReference type="GO" id="GO:0046872">
    <property type="term" value="F:metal ion binding"/>
    <property type="evidence" value="ECO:0007669"/>
    <property type="project" value="UniProtKB-KW"/>
</dbReference>
<evidence type="ECO:0000313" key="4">
    <source>
        <dbReference type="EMBL" id="OSX78380.1"/>
    </source>
</evidence>
<keyword evidence="1" id="KW-0479">Metal-binding</keyword>
<name>A0A1X6PCA9_PORUM</name>
<sequence>MAFLPTSLPRQTAAAAVGPAADACRRPARRFATAFLPATAAAAAKHRSTPAVVAMPPPHGRSGTTPPAAALAALLFDCDGVLADTERDAHRPAFNAAFAEEGLPDVWSEEQYGVLLETGGGKERMTAYWNAPDRQWPASAPDGAARSALVARLHARKTALFTNVVSTGAVSLRPGVVRLIGQALAAGVPVAVCSTSNEQAVRKIVGLLGDDAAARIPVFAGDMVAAKKPAPDVYLLAAEQLGVDPADCAVVEDSGIGVAAALAAGMRVLVTVSTYTAGEKFDGAFRVVDDLDTGGVDLALIKEMMA</sequence>
<dbReference type="PANTHER" id="PTHR42896:SF2">
    <property type="entry name" value="CBBY-LIKE PROTEIN"/>
    <property type="match status" value="1"/>
</dbReference>
<gene>
    <name evidence="4" type="ORF">BU14_0111s0049</name>
</gene>
<dbReference type="InterPro" id="IPR044999">
    <property type="entry name" value="CbbY-like"/>
</dbReference>
<evidence type="ECO:0000313" key="5">
    <source>
        <dbReference type="Proteomes" id="UP000218209"/>
    </source>
</evidence>
<dbReference type="NCBIfam" id="TIGR01509">
    <property type="entry name" value="HAD-SF-IA-v3"/>
    <property type="match status" value="1"/>
</dbReference>
<dbReference type="InterPro" id="IPR023198">
    <property type="entry name" value="PGP-like_dom2"/>
</dbReference>
<reference evidence="4 5" key="1">
    <citation type="submission" date="2017-03" db="EMBL/GenBank/DDBJ databases">
        <title>WGS assembly of Porphyra umbilicalis.</title>
        <authorList>
            <person name="Brawley S.H."/>
            <person name="Blouin N.A."/>
            <person name="Ficko-Blean E."/>
            <person name="Wheeler G.L."/>
            <person name="Lohr M."/>
            <person name="Goodson H.V."/>
            <person name="Jenkins J.W."/>
            <person name="Blaby-Haas C.E."/>
            <person name="Helliwell K.E."/>
            <person name="Chan C."/>
            <person name="Marriage T."/>
            <person name="Bhattacharya D."/>
            <person name="Klein A.S."/>
            <person name="Badis Y."/>
            <person name="Brodie J."/>
            <person name="Cao Y."/>
            <person name="Collen J."/>
            <person name="Dittami S.M."/>
            <person name="Gachon C.M."/>
            <person name="Green B.R."/>
            <person name="Karpowicz S."/>
            <person name="Kim J.W."/>
            <person name="Kudahl U."/>
            <person name="Lin S."/>
            <person name="Michel G."/>
            <person name="Mittag M."/>
            <person name="Olson B.J."/>
            <person name="Pangilinan J."/>
            <person name="Peng Y."/>
            <person name="Qiu H."/>
            <person name="Shu S."/>
            <person name="Singer J.T."/>
            <person name="Smith A.G."/>
            <person name="Sprecher B.N."/>
            <person name="Wagner V."/>
            <person name="Wang W."/>
            <person name="Wang Z.-Y."/>
            <person name="Yan J."/>
            <person name="Yarish C."/>
            <person name="Zoeuner-Riek S."/>
            <person name="Zhuang Y."/>
            <person name="Zou Y."/>
            <person name="Lindquist E.A."/>
            <person name="Grimwood J."/>
            <person name="Barry K."/>
            <person name="Rokhsar D.S."/>
            <person name="Schmutz J."/>
            <person name="Stiller J.W."/>
            <person name="Grossman A.R."/>
            <person name="Prochnik S.E."/>
        </authorList>
    </citation>
    <scope>NUCLEOTIDE SEQUENCE [LARGE SCALE GENOMIC DNA]</scope>
    <source>
        <strain evidence="4">4086291</strain>
    </source>
</reference>
<dbReference type="GO" id="GO:0016787">
    <property type="term" value="F:hydrolase activity"/>
    <property type="evidence" value="ECO:0007669"/>
    <property type="project" value="UniProtKB-KW"/>
</dbReference>
<dbReference type="PANTHER" id="PTHR42896">
    <property type="entry name" value="XYLULOSE-1,5-BISPHOSPHATE (XUBP) PHOSPHATASE"/>
    <property type="match status" value="1"/>
</dbReference>